<dbReference type="AlphaFoldDB" id="A0A2X3BMU6"/>
<evidence type="ECO:0000313" key="1">
    <source>
        <dbReference type="EMBL" id="SQB97405.1"/>
    </source>
</evidence>
<dbReference type="InterPro" id="IPR027417">
    <property type="entry name" value="P-loop_NTPase"/>
</dbReference>
<name>A0A2X3BMU6_9HELI</name>
<dbReference type="InterPro" id="IPR050742">
    <property type="entry name" value="Helicase_Restrict-Modif_Enz"/>
</dbReference>
<proteinExistence type="predicted"/>
<dbReference type="PANTHER" id="PTHR47396:SF1">
    <property type="entry name" value="ATP-DEPENDENT HELICASE IRC3-RELATED"/>
    <property type="match status" value="1"/>
</dbReference>
<organism evidence="1 2">
    <name type="scientific">Helicobacter fennelliae</name>
    <dbReference type="NCBI Taxonomy" id="215"/>
    <lineage>
        <taxon>Bacteria</taxon>
        <taxon>Pseudomonadati</taxon>
        <taxon>Campylobacterota</taxon>
        <taxon>Epsilonproteobacteria</taxon>
        <taxon>Campylobacterales</taxon>
        <taxon>Helicobacteraceae</taxon>
        <taxon>Helicobacter</taxon>
    </lineage>
</organism>
<protein>
    <submittedName>
        <fullName evidence="1">Type I restriction enzyme EcoKI subunit R</fullName>
    </submittedName>
</protein>
<reference evidence="1 2" key="1">
    <citation type="submission" date="2018-06" db="EMBL/GenBank/DDBJ databases">
        <authorList>
            <consortium name="Pathogen Informatics"/>
            <person name="Doyle S."/>
        </authorList>
    </citation>
    <scope>NUCLEOTIDE SEQUENCE [LARGE SCALE GENOMIC DNA]</scope>
    <source>
        <strain evidence="1 2">NCTC13102</strain>
    </source>
</reference>
<accession>A0A2X3BMU6</accession>
<sequence length="123" mass="14175">MLEYFDAFIIGLTATPSKHTLGFFGQNVVSEYNLEKSIMDGVNVGFDIFRIKTKISEQGGRIESDFSLTVHNRQTRKTFYQSFDEDKEYKKNKLDRSVTATNQIKTILECYKIAEIFANKAIK</sequence>
<gene>
    <name evidence="1" type="ORF">NCTC13102_00136</name>
</gene>
<dbReference type="PANTHER" id="PTHR47396">
    <property type="entry name" value="TYPE I RESTRICTION ENZYME ECOKI R PROTEIN"/>
    <property type="match status" value="1"/>
</dbReference>
<dbReference type="EMBL" id="UAWL01000006">
    <property type="protein sequence ID" value="SQB97405.1"/>
    <property type="molecule type" value="Genomic_DNA"/>
</dbReference>
<dbReference type="Proteomes" id="UP000250166">
    <property type="component" value="Unassembled WGS sequence"/>
</dbReference>
<dbReference type="Gene3D" id="3.40.50.300">
    <property type="entry name" value="P-loop containing nucleotide triphosphate hydrolases"/>
    <property type="match status" value="1"/>
</dbReference>
<dbReference type="GO" id="GO:0005829">
    <property type="term" value="C:cytosol"/>
    <property type="evidence" value="ECO:0007669"/>
    <property type="project" value="TreeGrafter"/>
</dbReference>
<evidence type="ECO:0000313" key="2">
    <source>
        <dbReference type="Proteomes" id="UP000250166"/>
    </source>
</evidence>